<accession>A0A080M0Q2</accession>
<protein>
    <submittedName>
        <fullName evidence="1">Uncharacterized protein</fullName>
    </submittedName>
</protein>
<gene>
    <name evidence="1" type="ORF">AW09_004082</name>
</gene>
<dbReference type="Proteomes" id="UP000020077">
    <property type="component" value="Unassembled WGS sequence"/>
</dbReference>
<dbReference type="EMBL" id="JDVG02000643">
    <property type="protein sequence ID" value="KFB70804.1"/>
    <property type="molecule type" value="Genomic_DNA"/>
</dbReference>
<proteinExistence type="predicted"/>
<comment type="caution">
    <text evidence="1">The sequence shown here is derived from an EMBL/GenBank/DDBJ whole genome shotgun (WGS) entry which is preliminary data.</text>
</comment>
<reference evidence="1 2" key="1">
    <citation type="submission" date="2014-02" db="EMBL/GenBank/DDBJ databases">
        <title>Expanding our view of genomic diversity in Candidatus Accumulibacter clades.</title>
        <authorList>
            <person name="Skennerton C.T."/>
            <person name="Barr J.J."/>
            <person name="Slater F.R."/>
            <person name="Bond P.L."/>
            <person name="Tyson G.W."/>
        </authorList>
    </citation>
    <scope>NUCLEOTIDE SEQUENCE [LARGE SCALE GENOMIC DNA]</scope>
    <source>
        <strain evidence="2">BA-91</strain>
    </source>
</reference>
<evidence type="ECO:0000313" key="1">
    <source>
        <dbReference type="EMBL" id="KFB70804.1"/>
    </source>
</evidence>
<organism evidence="1 2">
    <name type="scientific">Candidatus Accumulibacter phosphatis</name>
    <dbReference type="NCBI Taxonomy" id="327160"/>
    <lineage>
        <taxon>Bacteria</taxon>
        <taxon>Pseudomonadati</taxon>
        <taxon>Pseudomonadota</taxon>
        <taxon>Betaproteobacteria</taxon>
        <taxon>Candidatus Accumulibacter</taxon>
    </lineage>
</organism>
<evidence type="ECO:0000313" key="2">
    <source>
        <dbReference type="Proteomes" id="UP000020077"/>
    </source>
</evidence>
<sequence>MPMWKRLLPQRSVPARSICDESLFQVYWSRSKRARLPIRKTARHRYG</sequence>
<name>A0A080M0Q2_9PROT</name>
<dbReference type="AlphaFoldDB" id="A0A080M0Q2"/>